<gene>
    <name evidence="2" type="ORF">ANIA_07733</name>
</gene>
<dbReference type="PANTHER" id="PTHR11750:SF26">
    <property type="entry name" value="PROTEIN N-TERMINAL AMIDASE"/>
    <property type="match status" value="1"/>
</dbReference>
<evidence type="ECO:0000259" key="1">
    <source>
        <dbReference type="PROSITE" id="PS50263"/>
    </source>
</evidence>
<dbReference type="Gene3D" id="3.60.110.10">
    <property type="entry name" value="Carbon-nitrogen hydrolase"/>
    <property type="match status" value="1"/>
</dbReference>
<accession>C8VDJ8</accession>
<dbReference type="AlphaFoldDB" id="Q5AVE7"/>
<dbReference type="GO" id="GO:0070773">
    <property type="term" value="F:protein-N-terminal glutamine amidohydrolase activity"/>
    <property type="evidence" value="ECO:0000318"/>
    <property type="project" value="GO_Central"/>
</dbReference>
<dbReference type="Pfam" id="PF00795">
    <property type="entry name" value="CN_hydrolase"/>
    <property type="match status" value="1"/>
</dbReference>
<dbReference type="InParanoid" id="Q5AVE7"/>
<dbReference type="GO" id="GO:0008418">
    <property type="term" value="F:protein-N-terminal asparagine amidohydrolase activity"/>
    <property type="evidence" value="ECO:0000318"/>
    <property type="project" value="GO_Central"/>
</dbReference>
<name>Q5AVE7_EMENI</name>
<dbReference type="eggNOG" id="ENOG502QVBD">
    <property type="taxonomic scope" value="Eukaryota"/>
</dbReference>
<proteinExistence type="predicted"/>
<dbReference type="InterPro" id="IPR039703">
    <property type="entry name" value="Nta1"/>
</dbReference>
<dbReference type="KEGG" id="ani:ANIA_07733"/>
<dbReference type="GeneID" id="2869449"/>
<reference evidence="3" key="2">
    <citation type="journal article" date="2009" name="Fungal Genet. Biol.">
        <title>The 2008 update of the Aspergillus nidulans genome annotation: a community effort.</title>
        <authorList>
            <person name="Wortman J.R."/>
            <person name="Gilsenan J.M."/>
            <person name="Joardar V."/>
            <person name="Deegan J."/>
            <person name="Clutterbuck J."/>
            <person name="Andersen M.R."/>
            <person name="Archer D."/>
            <person name="Bencina M."/>
            <person name="Braus G."/>
            <person name="Coutinho P."/>
            <person name="von Dohren H."/>
            <person name="Doonan J."/>
            <person name="Driessen A.J."/>
            <person name="Durek P."/>
            <person name="Espeso E."/>
            <person name="Fekete E."/>
            <person name="Flipphi M."/>
            <person name="Estrada C.G."/>
            <person name="Geysens S."/>
            <person name="Goldman G."/>
            <person name="de Groot P.W."/>
            <person name="Hansen K."/>
            <person name="Harris S.D."/>
            <person name="Heinekamp T."/>
            <person name="Helmstaedt K."/>
            <person name="Henrissat B."/>
            <person name="Hofmann G."/>
            <person name="Homan T."/>
            <person name="Horio T."/>
            <person name="Horiuchi H."/>
            <person name="James S."/>
            <person name="Jones M."/>
            <person name="Karaffa L."/>
            <person name="Karanyi Z."/>
            <person name="Kato M."/>
            <person name="Keller N."/>
            <person name="Kelly D.E."/>
            <person name="Kiel J.A."/>
            <person name="Kim J.M."/>
            <person name="van der Klei I.J."/>
            <person name="Klis F.M."/>
            <person name="Kovalchuk A."/>
            <person name="Krasevec N."/>
            <person name="Kubicek C.P."/>
            <person name="Liu B."/>
            <person name="Maccabe A."/>
            <person name="Meyer V."/>
            <person name="Mirabito P."/>
            <person name="Miskei M."/>
            <person name="Mos M."/>
            <person name="Mullins J."/>
            <person name="Nelson D.R."/>
            <person name="Nielsen J."/>
            <person name="Oakley B.R."/>
            <person name="Osmani S.A."/>
            <person name="Pakula T."/>
            <person name="Paszewski A."/>
            <person name="Paulsen I."/>
            <person name="Pilsyk S."/>
            <person name="Pocsi I."/>
            <person name="Punt P.J."/>
            <person name="Ram A.F."/>
            <person name="Ren Q."/>
            <person name="Robellet X."/>
            <person name="Robson G."/>
            <person name="Seiboth B."/>
            <person name="van Solingen P."/>
            <person name="Specht T."/>
            <person name="Sun J."/>
            <person name="Taheri-Talesh N."/>
            <person name="Takeshita N."/>
            <person name="Ussery D."/>
            <person name="vanKuyk P.A."/>
            <person name="Visser H."/>
            <person name="van de Vondervoort P.J."/>
            <person name="de Vries R.P."/>
            <person name="Walton J."/>
            <person name="Xiang X."/>
            <person name="Xiong Y."/>
            <person name="Zeng A.P."/>
            <person name="Brandt B.W."/>
            <person name="Cornell M.J."/>
            <person name="van den Hondel C.A."/>
            <person name="Visser J."/>
            <person name="Oliver S.G."/>
            <person name="Turner G."/>
        </authorList>
    </citation>
    <scope>GENOME REANNOTATION</scope>
    <source>
        <strain evidence="3">FGSC A4 / ATCC 38163 / CBS 112.46 / NRRL 194 / M139</strain>
    </source>
</reference>
<dbReference type="OrthoDB" id="201515at2759"/>
<dbReference type="PANTHER" id="PTHR11750">
    <property type="entry name" value="PROTEIN N-TERMINAL AMIDASE"/>
    <property type="match status" value="1"/>
</dbReference>
<evidence type="ECO:0000313" key="3">
    <source>
        <dbReference type="Proteomes" id="UP000000560"/>
    </source>
</evidence>
<dbReference type="HOGENOM" id="CLU_009854_1_1_1"/>
<dbReference type="InterPro" id="IPR003010">
    <property type="entry name" value="C-N_Hydrolase"/>
</dbReference>
<dbReference type="OMA" id="VKILCWD"/>
<dbReference type="EMBL" id="BN001304">
    <property type="protein sequence ID" value="CBF79996.1"/>
    <property type="molecule type" value="Genomic_DNA"/>
</dbReference>
<evidence type="ECO:0000313" key="2">
    <source>
        <dbReference type="EMBL" id="CBF79996.1"/>
    </source>
</evidence>
<dbReference type="Proteomes" id="UP000000560">
    <property type="component" value="Chromosome IV"/>
</dbReference>
<dbReference type="PROSITE" id="PS50263">
    <property type="entry name" value="CN_HYDROLASE"/>
    <property type="match status" value="1"/>
</dbReference>
<organism evidence="2 3">
    <name type="scientific">Emericella nidulans (strain FGSC A4 / ATCC 38163 / CBS 112.46 / NRRL 194 / M139)</name>
    <name type="common">Aspergillus nidulans</name>
    <dbReference type="NCBI Taxonomy" id="227321"/>
    <lineage>
        <taxon>Eukaryota</taxon>
        <taxon>Fungi</taxon>
        <taxon>Dikarya</taxon>
        <taxon>Ascomycota</taxon>
        <taxon>Pezizomycotina</taxon>
        <taxon>Eurotiomycetes</taxon>
        <taxon>Eurotiomycetidae</taxon>
        <taxon>Eurotiales</taxon>
        <taxon>Aspergillaceae</taxon>
        <taxon>Aspergillus</taxon>
        <taxon>Aspergillus subgen. Nidulantes</taxon>
    </lineage>
</organism>
<keyword evidence="3" id="KW-1185">Reference proteome</keyword>
<dbReference type="InterPro" id="IPR036526">
    <property type="entry name" value="C-N_Hydrolase_sf"/>
</dbReference>
<dbReference type="STRING" id="227321.Q5AVE7"/>
<reference evidence="3" key="1">
    <citation type="journal article" date="2005" name="Nature">
        <title>Sequencing of Aspergillus nidulans and comparative analysis with A. fumigatus and A. oryzae.</title>
        <authorList>
            <person name="Galagan J.E."/>
            <person name="Calvo S.E."/>
            <person name="Cuomo C."/>
            <person name="Ma L.J."/>
            <person name="Wortman J.R."/>
            <person name="Batzoglou S."/>
            <person name="Lee S.I."/>
            <person name="Basturkmen M."/>
            <person name="Spevak C.C."/>
            <person name="Clutterbuck J."/>
            <person name="Kapitonov V."/>
            <person name="Jurka J."/>
            <person name="Scazzocchio C."/>
            <person name="Farman M."/>
            <person name="Butler J."/>
            <person name="Purcell S."/>
            <person name="Harris S."/>
            <person name="Braus G.H."/>
            <person name="Draht O."/>
            <person name="Busch S."/>
            <person name="D'Enfert C."/>
            <person name="Bouchier C."/>
            <person name="Goldman G.H."/>
            <person name="Bell-Pedersen D."/>
            <person name="Griffiths-Jones S."/>
            <person name="Doonan J.H."/>
            <person name="Yu J."/>
            <person name="Vienken K."/>
            <person name="Pain A."/>
            <person name="Freitag M."/>
            <person name="Selker E.U."/>
            <person name="Archer D.B."/>
            <person name="Penalva M.A."/>
            <person name="Oakley B.R."/>
            <person name="Momany M."/>
            <person name="Tanaka T."/>
            <person name="Kumagai T."/>
            <person name="Asai K."/>
            <person name="Machida M."/>
            <person name="Nierman W.C."/>
            <person name="Denning D.W."/>
            <person name="Caddick M."/>
            <person name="Hynes M."/>
            <person name="Paoletti M."/>
            <person name="Fischer R."/>
            <person name="Miller B."/>
            <person name="Dyer P."/>
            <person name="Sachs M.S."/>
            <person name="Osmani S.A."/>
            <person name="Birren B.W."/>
        </authorList>
    </citation>
    <scope>NUCLEOTIDE SEQUENCE [LARGE SCALE GENOMIC DNA]</scope>
    <source>
        <strain evidence="3">FGSC A4 / ATCC 38163 / CBS 112.46 / NRRL 194 / M139</strain>
    </source>
</reference>
<dbReference type="SUPFAM" id="SSF56317">
    <property type="entry name" value="Carbon-nitrogen hydrolase"/>
    <property type="match status" value="1"/>
</dbReference>
<protein>
    <submittedName>
        <fullName evidence="2">Protein N-terminal asparagine amidohydrolase, putative (AFU_orthologue AFUA_5G08010)</fullName>
    </submittedName>
</protein>
<dbReference type="RefSeq" id="XP_681002.1">
    <property type="nucleotide sequence ID" value="XM_675910.1"/>
</dbReference>
<accession>Q5AVE7</accession>
<dbReference type="GO" id="GO:0030163">
    <property type="term" value="P:protein catabolic process"/>
    <property type="evidence" value="ECO:0000318"/>
    <property type="project" value="GO_Central"/>
</dbReference>
<sequence length="435" mass="48177">MRIATLQIAPKLGDIEGNIKRADELLSKGIGVPDGSGVEAARVRVEDAKLDLLVLPELALTAIKPYLEPAGKGRSATWARQTAKRLGCKVCVGYPEVEVETNRNGDHEEKYYNSLLVLDEQGNVLLNYRKTFLYYTDETWAEEGSAELGFHQLTFPNAKESSGSLKARAEGEAAILPPPPQSQDKPDKEIATSFGICMDINPYRFEAPYTAYEFAHRVLESKSQLVILSMAWLTLLSREELDALAEKPEIDTFNYWIQRFMPLITKQMNHSRNADDADADVGSTDADKRIIIVFANRAGEEDGSPSPARYAGTSTIVAVSQRQRTTDSNSIVSSPSSDDVQSSPFDVKILCWDMLGATEEGLCFADTAADPKMAFQLIRARQMQLAAGLGFSKCPYRTLIYRDDPILKLSGNMTRLVGIGYRDCDEESSGTWKDY</sequence>
<feature type="domain" description="CN hydrolase" evidence="1">
    <location>
        <begin position="1"/>
        <end position="347"/>
    </location>
</feature>